<evidence type="ECO:0000313" key="3">
    <source>
        <dbReference type="Proteomes" id="UP000765509"/>
    </source>
</evidence>
<evidence type="ECO:0000313" key="2">
    <source>
        <dbReference type="EMBL" id="MBW0530874.1"/>
    </source>
</evidence>
<name>A0A9Q3I9M7_9BASI</name>
<dbReference type="OrthoDB" id="425619at2759"/>
<proteinExistence type="predicted"/>
<dbReference type="EMBL" id="AVOT02036380">
    <property type="protein sequence ID" value="MBW0530874.1"/>
    <property type="molecule type" value="Genomic_DNA"/>
</dbReference>
<organism evidence="2 3">
    <name type="scientific">Austropuccinia psidii MF-1</name>
    <dbReference type="NCBI Taxonomy" id="1389203"/>
    <lineage>
        <taxon>Eukaryota</taxon>
        <taxon>Fungi</taxon>
        <taxon>Dikarya</taxon>
        <taxon>Basidiomycota</taxon>
        <taxon>Pucciniomycotina</taxon>
        <taxon>Pucciniomycetes</taxon>
        <taxon>Pucciniales</taxon>
        <taxon>Sphaerophragmiaceae</taxon>
        <taxon>Austropuccinia</taxon>
    </lineage>
</organism>
<gene>
    <name evidence="2" type="ORF">O181_070589</name>
</gene>
<evidence type="ECO:0000256" key="1">
    <source>
        <dbReference type="SAM" id="MobiDB-lite"/>
    </source>
</evidence>
<dbReference type="AlphaFoldDB" id="A0A9Q3I9M7"/>
<protein>
    <submittedName>
        <fullName evidence="2">Uncharacterized protein</fullName>
    </submittedName>
</protein>
<accession>A0A9Q3I9M7</accession>
<feature type="region of interest" description="Disordered" evidence="1">
    <location>
        <begin position="87"/>
        <end position="116"/>
    </location>
</feature>
<reference evidence="2" key="1">
    <citation type="submission" date="2021-03" db="EMBL/GenBank/DDBJ databases">
        <title>Draft genome sequence of rust myrtle Austropuccinia psidii MF-1, a brazilian biotype.</title>
        <authorList>
            <person name="Quecine M.C."/>
            <person name="Pachon D.M.R."/>
            <person name="Bonatelli M.L."/>
            <person name="Correr F.H."/>
            <person name="Franceschini L.M."/>
            <person name="Leite T.F."/>
            <person name="Margarido G.R.A."/>
            <person name="Almeida C.A."/>
            <person name="Ferrarezi J.A."/>
            <person name="Labate C.A."/>
        </authorList>
    </citation>
    <scope>NUCLEOTIDE SEQUENCE</scope>
    <source>
        <strain evidence="2">MF-1</strain>
    </source>
</reference>
<keyword evidence="3" id="KW-1185">Reference proteome</keyword>
<comment type="caution">
    <text evidence="2">The sequence shown here is derived from an EMBL/GenBank/DDBJ whole genome shotgun (WGS) entry which is preliminary data.</text>
</comment>
<feature type="compositionally biased region" description="Polar residues" evidence="1">
    <location>
        <begin position="87"/>
        <end position="98"/>
    </location>
</feature>
<dbReference type="Proteomes" id="UP000765509">
    <property type="component" value="Unassembled WGS sequence"/>
</dbReference>
<sequence>MWKGANFTASKCITEVKEYNKQRYEKKHMEPEFKEGEKVLVSTLNFRNLKGPNKIRDSFVVPFTIIKLIGKMKWRLELQRNSLANTQYSQGVWSNPTSRQERINPLPGKRPTHHKT</sequence>